<reference evidence="2 3" key="1">
    <citation type="journal article" date="2015" name="Genome Biol. Evol.">
        <title>Comparative Genomics of Listeria Sensu Lato: Genus-Wide Differences in Evolutionary Dynamics and the Progressive Gain of Complex, Potentially Pathogenicity-Related Traits through Lateral Gene Transfer.</title>
        <authorList>
            <person name="Chiara M."/>
            <person name="Caruso M."/>
            <person name="D'Erchia A.M."/>
            <person name="Manzari C."/>
            <person name="Fraccalvieri R."/>
            <person name="Goffredo E."/>
            <person name="Latorre L."/>
            <person name="Miccolupo A."/>
            <person name="Padalino I."/>
            <person name="Santagada G."/>
            <person name="Chiocco D."/>
            <person name="Pesole G."/>
            <person name="Horner D.S."/>
            <person name="Parisi A."/>
        </authorList>
    </citation>
    <scope>NUCLEOTIDE SEQUENCE [LARGE SCALE GENOMIC DNA]</scope>
    <source>
        <strain evidence="2 3">1991</strain>
    </source>
</reference>
<dbReference type="SUPFAM" id="SSF55729">
    <property type="entry name" value="Acyl-CoA N-acyltransferases (Nat)"/>
    <property type="match status" value="1"/>
</dbReference>
<gene>
    <name evidence="2" type="ORF">X560_2538</name>
</gene>
<organism evidence="2 3">
    <name type="scientific">Listeria fleischmannii 1991</name>
    <dbReference type="NCBI Taxonomy" id="1430899"/>
    <lineage>
        <taxon>Bacteria</taxon>
        <taxon>Bacillati</taxon>
        <taxon>Bacillota</taxon>
        <taxon>Bacilli</taxon>
        <taxon>Bacillales</taxon>
        <taxon>Listeriaceae</taxon>
        <taxon>Listeria</taxon>
    </lineage>
</organism>
<dbReference type="AlphaFoldDB" id="A0A0J8G5J2"/>
<evidence type="ECO:0000313" key="2">
    <source>
        <dbReference type="EMBL" id="KMT57840.1"/>
    </source>
</evidence>
<dbReference type="Proteomes" id="UP000052258">
    <property type="component" value="Unassembled WGS sequence"/>
</dbReference>
<dbReference type="EMBL" id="AZHO01000038">
    <property type="protein sequence ID" value="KMT57840.1"/>
    <property type="molecule type" value="Genomic_DNA"/>
</dbReference>
<dbReference type="PATRIC" id="fig|1430899.3.peg.2589"/>
<sequence>MARWRKKYGKESDQMKRNYHVKFLNEKDTVLVEQICAECEDYFKIEQGRTANSDDARAILTDLPEGKTRFDKFVMAILDEEESPIGLIDVVTDFPKKGEWIIGLLMLVPKARKAGMGRVLHQVIQDWAIDGGASSLRIGILEENEAAKGFWEHLGYQKQEEKMAQYGDKTHQVGVYTLQI</sequence>
<dbReference type="Gene3D" id="3.40.630.30">
    <property type="match status" value="1"/>
</dbReference>
<comment type="caution">
    <text evidence="2">The sequence shown here is derived from an EMBL/GenBank/DDBJ whole genome shotgun (WGS) entry which is preliminary data.</text>
</comment>
<dbReference type="GO" id="GO:0016747">
    <property type="term" value="F:acyltransferase activity, transferring groups other than amino-acyl groups"/>
    <property type="evidence" value="ECO:0007669"/>
    <property type="project" value="InterPro"/>
</dbReference>
<evidence type="ECO:0000313" key="3">
    <source>
        <dbReference type="Proteomes" id="UP000052258"/>
    </source>
</evidence>
<dbReference type="InterPro" id="IPR016181">
    <property type="entry name" value="Acyl_CoA_acyltransferase"/>
</dbReference>
<protein>
    <recommendedName>
        <fullName evidence="1">N-acetyltransferase domain-containing protein</fullName>
    </recommendedName>
</protein>
<evidence type="ECO:0000259" key="1">
    <source>
        <dbReference type="PROSITE" id="PS51186"/>
    </source>
</evidence>
<keyword evidence="3" id="KW-1185">Reference proteome</keyword>
<feature type="domain" description="N-acetyltransferase" evidence="1">
    <location>
        <begin position="19"/>
        <end position="179"/>
    </location>
</feature>
<dbReference type="PANTHER" id="PTHR43072:SF58">
    <property type="entry name" value="N-ACETYLTRANSFERASE DOMAIN-CONTAINING PROTEIN"/>
    <property type="match status" value="1"/>
</dbReference>
<proteinExistence type="predicted"/>
<name>A0A0J8G5J2_9LIST</name>
<accession>A0A0J8G5J2</accession>
<dbReference type="InterPro" id="IPR000182">
    <property type="entry name" value="GNAT_dom"/>
</dbReference>
<dbReference type="PROSITE" id="PS51186">
    <property type="entry name" value="GNAT"/>
    <property type="match status" value="1"/>
</dbReference>
<dbReference type="PANTHER" id="PTHR43072">
    <property type="entry name" value="N-ACETYLTRANSFERASE"/>
    <property type="match status" value="1"/>
</dbReference>
<dbReference type="Pfam" id="PF00583">
    <property type="entry name" value="Acetyltransf_1"/>
    <property type="match status" value="1"/>
</dbReference>